<feature type="transmembrane region" description="Helical" evidence="1">
    <location>
        <begin position="262"/>
        <end position="286"/>
    </location>
</feature>
<reference evidence="2" key="1">
    <citation type="journal article" date="2014" name="Int. J. Syst. Evol. Microbiol.">
        <title>Complete genome of a new Firmicutes species belonging to the dominant human colonic microbiota ('Ruminococcus bicirculans') reveals two chromosomes and a selective capacity to utilize plant glucans.</title>
        <authorList>
            <consortium name="NISC Comparative Sequencing Program"/>
            <person name="Wegmann U."/>
            <person name="Louis P."/>
            <person name="Goesmann A."/>
            <person name="Henrissat B."/>
            <person name="Duncan S.H."/>
            <person name="Flint H.J."/>
        </authorList>
    </citation>
    <scope>NUCLEOTIDE SEQUENCE</scope>
    <source>
        <strain evidence="2">CGMCC 4.5581</strain>
    </source>
</reference>
<evidence type="ECO:0000256" key="1">
    <source>
        <dbReference type="SAM" id="Phobius"/>
    </source>
</evidence>
<comment type="caution">
    <text evidence="3">The sequence shown here is derived from an EMBL/GenBank/DDBJ whole genome shotgun (WGS) entry which is preliminary data.</text>
</comment>
<reference evidence="5" key="2">
    <citation type="journal article" date="2019" name="Int. J. Syst. Evol. Microbiol.">
        <title>The Global Catalogue of Microorganisms (GCM) 10K type strain sequencing project: providing services to taxonomists for standard genome sequencing and annotation.</title>
        <authorList>
            <consortium name="The Broad Institute Genomics Platform"/>
            <consortium name="The Broad Institute Genome Sequencing Center for Infectious Disease"/>
            <person name="Wu L."/>
            <person name="Ma J."/>
        </authorList>
    </citation>
    <scope>NUCLEOTIDE SEQUENCE [LARGE SCALE GENOMIC DNA]</scope>
    <source>
        <strain evidence="5">CGMCC 4.5581</strain>
    </source>
</reference>
<dbReference type="Proteomes" id="UP000648663">
    <property type="component" value="Unassembled WGS sequence"/>
</dbReference>
<feature type="transmembrane region" description="Helical" evidence="1">
    <location>
        <begin position="94"/>
        <end position="115"/>
    </location>
</feature>
<reference evidence="2" key="4">
    <citation type="submission" date="2024-05" db="EMBL/GenBank/DDBJ databases">
        <authorList>
            <person name="Sun Q."/>
            <person name="Zhou Y."/>
        </authorList>
    </citation>
    <scope>NUCLEOTIDE SEQUENCE</scope>
    <source>
        <strain evidence="2">CGMCC 4.5581</strain>
    </source>
</reference>
<feature type="transmembrane region" description="Helical" evidence="1">
    <location>
        <begin position="136"/>
        <end position="161"/>
    </location>
</feature>
<accession>A0A846LCA0</accession>
<dbReference type="AlphaFoldDB" id="A0A846LCA0"/>
<keyword evidence="1" id="KW-0472">Membrane</keyword>
<evidence type="ECO:0000313" key="3">
    <source>
        <dbReference type="EMBL" id="NIH65743.1"/>
    </source>
</evidence>
<name>A0A846LCA0_9ACTN</name>
<evidence type="ECO:0000313" key="5">
    <source>
        <dbReference type="Proteomes" id="UP000648663"/>
    </source>
</evidence>
<dbReference type="RefSeq" id="WP_166753442.1">
    <property type="nucleotide sequence ID" value="NZ_BAABJU010000007.1"/>
</dbReference>
<keyword evidence="1" id="KW-0812">Transmembrane</keyword>
<evidence type="ECO:0000313" key="4">
    <source>
        <dbReference type="Proteomes" id="UP000552836"/>
    </source>
</evidence>
<keyword evidence="5" id="KW-1185">Reference proteome</keyword>
<evidence type="ECO:0000313" key="2">
    <source>
        <dbReference type="EMBL" id="GGL66667.1"/>
    </source>
</evidence>
<dbReference type="EMBL" id="JAAMPA010000001">
    <property type="protein sequence ID" value="NIH65743.1"/>
    <property type="molecule type" value="Genomic_DNA"/>
</dbReference>
<protein>
    <submittedName>
        <fullName evidence="2">ABC transporter permease</fullName>
    </submittedName>
    <submittedName>
        <fullName evidence="3">ABC-2 type transport system permease protein</fullName>
    </submittedName>
</protein>
<sequence length="291" mass="29919">MSASPTVSTVSARPGAGSAADVVRLDPNRHVPGVRQPGFAQVLHAEWVKFWTVRSTRWSLGLLFLLGAGLTTLVCWAAAGELAAGDTGESPASFITWGLLFSQLTAIALGTLMVTSEYGTGMIRATLSAVPRRGRVVAAKALVLAPVLFVAGVVTAFIGYLGGNWFLDREGIGLALSDDGVVRALFGNGLYLAGLGVLALGAGFLIRNTGAALTVGIALVLIVGNLAYALPGTWGEWVAKLMPGNAGGSVAQVMPFNGGAVLAPWTGFAVFAAEALAVLVAGYVVLRRRDA</sequence>
<feature type="transmembrane region" description="Helical" evidence="1">
    <location>
        <begin position="181"/>
        <end position="205"/>
    </location>
</feature>
<dbReference type="EMBL" id="BMMI01000004">
    <property type="protein sequence ID" value="GGL66667.1"/>
    <property type="molecule type" value="Genomic_DNA"/>
</dbReference>
<feature type="transmembrane region" description="Helical" evidence="1">
    <location>
        <begin position="58"/>
        <end position="79"/>
    </location>
</feature>
<organism evidence="3 4">
    <name type="scientific">Modestobacter marinus</name>
    <dbReference type="NCBI Taxonomy" id="477641"/>
    <lineage>
        <taxon>Bacteria</taxon>
        <taxon>Bacillati</taxon>
        <taxon>Actinomycetota</taxon>
        <taxon>Actinomycetes</taxon>
        <taxon>Geodermatophilales</taxon>
        <taxon>Geodermatophilaceae</taxon>
        <taxon>Modestobacter</taxon>
    </lineage>
</organism>
<reference evidence="3 4" key="3">
    <citation type="submission" date="2020-02" db="EMBL/GenBank/DDBJ databases">
        <title>Sequencing the genomes of 1000 actinobacteria strains.</title>
        <authorList>
            <person name="Klenk H.-P."/>
        </authorList>
    </citation>
    <scope>NUCLEOTIDE SEQUENCE [LARGE SCALE GENOMIC DNA]</scope>
    <source>
        <strain evidence="3 4">DSM 45201</strain>
    </source>
</reference>
<gene>
    <name evidence="3" type="ORF">FB380_000189</name>
    <name evidence="2" type="ORF">GCM10011589_23790</name>
</gene>
<proteinExistence type="predicted"/>
<dbReference type="Proteomes" id="UP000552836">
    <property type="component" value="Unassembled WGS sequence"/>
</dbReference>
<feature type="transmembrane region" description="Helical" evidence="1">
    <location>
        <begin position="212"/>
        <end position="230"/>
    </location>
</feature>
<keyword evidence="1" id="KW-1133">Transmembrane helix</keyword>